<dbReference type="AlphaFoldDB" id="A0A5P1F587"/>
<dbReference type="UniPathway" id="UPA00322"/>
<dbReference type="SUPFAM" id="SSF53383">
    <property type="entry name" value="PLP-dependent transferases"/>
    <property type="match status" value="1"/>
</dbReference>
<sequence>MPIVNVKWQKQVFPQKIMLKGNLLKDDADWSTLALILKFPPNFFHQLSNKPRQNYDNIEIAQVVAASWANSPSANEESLPSACKEHALQKVVECEYVVHREIVIHDHRLQEELQKKLVTFFREVLALCDHPTILDRDETHALFSADSIARAWQILDQIPGRAIGAYSHSQGIKGLRDAIAAVIAAREGWGLEISELKKQLEDARSKGITVRTLVVINPWNPTGQVLVEENQRQIVEFCKKRSCSPSR</sequence>
<evidence type="ECO:0000313" key="10">
    <source>
        <dbReference type="Proteomes" id="UP000243459"/>
    </source>
</evidence>
<dbReference type="Gene3D" id="1.10.287.1970">
    <property type="match status" value="1"/>
</dbReference>
<evidence type="ECO:0000313" key="9">
    <source>
        <dbReference type="EMBL" id="ONK72577.1"/>
    </source>
</evidence>
<dbReference type="Gene3D" id="3.40.640.10">
    <property type="entry name" value="Type I PLP-dependent aspartate aminotransferase-like (Major domain)"/>
    <property type="match status" value="1"/>
</dbReference>
<dbReference type="InterPro" id="IPR015421">
    <property type="entry name" value="PyrdxlP-dep_Trfase_major"/>
</dbReference>
<evidence type="ECO:0000256" key="6">
    <source>
        <dbReference type="ARBA" id="ARBA00025709"/>
    </source>
</evidence>
<organism evidence="9 10">
    <name type="scientific">Asparagus officinalis</name>
    <name type="common">Garden asparagus</name>
    <dbReference type="NCBI Taxonomy" id="4686"/>
    <lineage>
        <taxon>Eukaryota</taxon>
        <taxon>Viridiplantae</taxon>
        <taxon>Streptophyta</taxon>
        <taxon>Embryophyta</taxon>
        <taxon>Tracheophyta</taxon>
        <taxon>Spermatophyta</taxon>
        <taxon>Magnoliopsida</taxon>
        <taxon>Liliopsida</taxon>
        <taxon>Asparagales</taxon>
        <taxon>Asparagaceae</taxon>
        <taxon>Asparagoideae</taxon>
        <taxon>Asparagus</taxon>
    </lineage>
</organism>
<reference evidence="10" key="1">
    <citation type="journal article" date="2017" name="Nat. Commun.">
        <title>The asparagus genome sheds light on the origin and evolution of a young Y chromosome.</title>
        <authorList>
            <person name="Harkess A."/>
            <person name="Zhou J."/>
            <person name="Xu C."/>
            <person name="Bowers J.E."/>
            <person name="Van der Hulst R."/>
            <person name="Ayyampalayam S."/>
            <person name="Mercati F."/>
            <person name="Riccardi P."/>
            <person name="McKain M.R."/>
            <person name="Kakrana A."/>
            <person name="Tang H."/>
            <person name="Ray J."/>
            <person name="Groenendijk J."/>
            <person name="Arikit S."/>
            <person name="Mathioni S.M."/>
            <person name="Nakano M."/>
            <person name="Shan H."/>
            <person name="Telgmann-Rauber A."/>
            <person name="Kanno A."/>
            <person name="Yue Z."/>
            <person name="Chen H."/>
            <person name="Li W."/>
            <person name="Chen Y."/>
            <person name="Xu X."/>
            <person name="Zhang Y."/>
            <person name="Luo S."/>
            <person name="Chen H."/>
            <person name="Gao J."/>
            <person name="Mao Z."/>
            <person name="Pires J.C."/>
            <person name="Luo M."/>
            <person name="Kudrna D."/>
            <person name="Wing R.A."/>
            <person name="Meyers B.C."/>
            <person name="Yi K."/>
            <person name="Kong H."/>
            <person name="Lavrijsen P."/>
            <person name="Sunseri F."/>
            <person name="Falavigna A."/>
            <person name="Ye Y."/>
            <person name="Leebens-Mack J.H."/>
            <person name="Chen G."/>
        </authorList>
    </citation>
    <scope>NUCLEOTIDE SEQUENCE [LARGE SCALE GENOMIC DNA]</scope>
    <source>
        <strain evidence="10">cv. DH0086</strain>
    </source>
</reference>
<dbReference type="PANTHER" id="PTHR11751">
    <property type="entry name" value="ALANINE AMINOTRANSFERASE"/>
    <property type="match status" value="1"/>
</dbReference>
<protein>
    <recommendedName>
        <fullName evidence="8">Aminotransferase class I/classII large domain-containing protein</fullName>
    </recommendedName>
</protein>
<dbReference type="InterPro" id="IPR045088">
    <property type="entry name" value="ALAT1/2-like"/>
</dbReference>
<keyword evidence="4" id="KW-0808">Transferase</keyword>
<gene>
    <name evidence="9" type="ORF">A4U43_C04F20860</name>
</gene>
<name>A0A5P1F587_ASPOF</name>
<dbReference type="EMBL" id="CM007384">
    <property type="protein sequence ID" value="ONK72577.1"/>
    <property type="molecule type" value="Genomic_DNA"/>
</dbReference>
<dbReference type="InterPro" id="IPR004839">
    <property type="entry name" value="Aminotransferase_I/II_large"/>
</dbReference>
<dbReference type="GO" id="GO:0042853">
    <property type="term" value="P:L-alanine catabolic process"/>
    <property type="evidence" value="ECO:0007669"/>
    <property type="project" value="UniProtKB-UniPathway"/>
</dbReference>
<feature type="domain" description="Aminotransferase class I/classII large" evidence="8">
    <location>
        <begin position="159"/>
        <end position="242"/>
    </location>
</feature>
<dbReference type="FunFam" id="1.10.287.1970:FF:000001">
    <property type="entry name" value="Alanine aminotransferase 2"/>
    <property type="match status" value="1"/>
</dbReference>
<evidence type="ECO:0000256" key="5">
    <source>
        <dbReference type="ARBA" id="ARBA00022898"/>
    </source>
</evidence>
<dbReference type="PANTHER" id="PTHR11751:SF29">
    <property type="entry name" value="ALANINE TRANSAMINASE"/>
    <property type="match status" value="1"/>
</dbReference>
<dbReference type="UniPathway" id="UPA00528">
    <property type="reaction ID" value="UER00586"/>
</dbReference>
<keyword evidence="5" id="KW-0663">Pyridoxal phosphate</keyword>
<dbReference type="Pfam" id="PF00155">
    <property type="entry name" value="Aminotran_1_2"/>
    <property type="match status" value="1"/>
</dbReference>
<evidence type="ECO:0000256" key="3">
    <source>
        <dbReference type="ARBA" id="ARBA00022576"/>
    </source>
</evidence>
<evidence type="ECO:0000256" key="1">
    <source>
        <dbReference type="ARBA" id="ARBA00001933"/>
    </source>
</evidence>
<comment type="pathway">
    <text evidence="6">Photosynthesis; C4 acid pathway.</text>
</comment>
<evidence type="ECO:0000256" key="7">
    <source>
        <dbReference type="ARBA" id="ARBA00025785"/>
    </source>
</evidence>
<keyword evidence="10" id="KW-1185">Reference proteome</keyword>
<dbReference type="Proteomes" id="UP000243459">
    <property type="component" value="Chromosome 4"/>
</dbReference>
<dbReference type="GO" id="GO:0004021">
    <property type="term" value="F:L-alanine:2-oxoglutarate aminotransferase activity"/>
    <property type="evidence" value="ECO:0007669"/>
    <property type="project" value="TreeGrafter"/>
</dbReference>
<dbReference type="GO" id="GO:0030170">
    <property type="term" value="F:pyridoxal phosphate binding"/>
    <property type="evidence" value="ECO:0007669"/>
    <property type="project" value="InterPro"/>
</dbReference>
<evidence type="ECO:0000256" key="4">
    <source>
        <dbReference type="ARBA" id="ARBA00022679"/>
    </source>
</evidence>
<dbReference type="InterPro" id="IPR015424">
    <property type="entry name" value="PyrdxlP-dep_Trfase"/>
</dbReference>
<keyword evidence="3" id="KW-0032">Aminotransferase</keyword>
<evidence type="ECO:0000256" key="2">
    <source>
        <dbReference type="ARBA" id="ARBA00011738"/>
    </source>
</evidence>
<comment type="cofactor">
    <cofactor evidence="1">
        <name>pyridoxal 5'-phosphate</name>
        <dbReference type="ChEBI" id="CHEBI:597326"/>
    </cofactor>
</comment>
<dbReference type="Gramene" id="ONK72577">
    <property type="protein sequence ID" value="ONK72577"/>
    <property type="gene ID" value="A4U43_C04F20860"/>
</dbReference>
<accession>A0A5P1F587</accession>
<proteinExistence type="inferred from homology"/>
<comment type="subunit">
    <text evidence="2">Homodimer.</text>
</comment>
<comment type="similarity">
    <text evidence="7">Belongs to the class-I pyridoxal-phosphate-dependent aminotransferase family. Alanine aminotransferase subfamily.</text>
</comment>
<evidence type="ECO:0000259" key="8">
    <source>
        <dbReference type="Pfam" id="PF00155"/>
    </source>
</evidence>